<dbReference type="InterPro" id="IPR000093">
    <property type="entry name" value="DNA_Rcmb_RecR"/>
</dbReference>
<evidence type="ECO:0000256" key="4">
    <source>
        <dbReference type="ARBA" id="ARBA00022833"/>
    </source>
</evidence>
<dbReference type="InterPro" id="IPR006171">
    <property type="entry name" value="TOPRIM_dom"/>
</dbReference>
<evidence type="ECO:0000256" key="1">
    <source>
        <dbReference type="ARBA" id="ARBA00022723"/>
    </source>
</evidence>
<dbReference type="InterPro" id="IPR034137">
    <property type="entry name" value="TOPRIM_RecR"/>
</dbReference>
<evidence type="ECO:0000256" key="3">
    <source>
        <dbReference type="ARBA" id="ARBA00022771"/>
    </source>
</evidence>
<evidence type="ECO:0000256" key="5">
    <source>
        <dbReference type="ARBA" id="ARBA00023172"/>
    </source>
</evidence>
<dbReference type="HAMAP" id="MF_00017">
    <property type="entry name" value="RecR"/>
    <property type="match status" value="1"/>
</dbReference>
<dbReference type="Gene3D" id="3.40.1360.10">
    <property type="match status" value="1"/>
</dbReference>
<keyword evidence="1 7" id="KW-0479">Metal-binding</keyword>
<dbReference type="PANTHER" id="PTHR30446:SF0">
    <property type="entry name" value="RECOMBINATION PROTEIN RECR"/>
    <property type="match status" value="1"/>
</dbReference>
<reference evidence="9 10" key="1">
    <citation type="submission" date="2016-11" db="EMBL/GenBank/DDBJ databases">
        <authorList>
            <person name="Jaros S."/>
            <person name="Januszkiewicz K."/>
            <person name="Wedrychowicz H."/>
        </authorList>
    </citation>
    <scope>NUCLEOTIDE SEQUENCE [LARGE SCALE GENOMIC DNA]</scope>
    <source>
        <strain evidence="9 10">DSM 27406</strain>
    </source>
</reference>
<dbReference type="Pfam" id="PF02132">
    <property type="entry name" value="RecR_ZnF"/>
    <property type="match status" value="1"/>
</dbReference>
<name>A0A1M7HXW9_9BACT</name>
<dbReference type="Pfam" id="PF13662">
    <property type="entry name" value="Toprim_4"/>
    <property type="match status" value="1"/>
</dbReference>
<dbReference type="InterPro" id="IPR015967">
    <property type="entry name" value="Rcmb_RecR_Znf"/>
</dbReference>
<dbReference type="GO" id="GO:0003677">
    <property type="term" value="F:DNA binding"/>
    <property type="evidence" value="ECO:0007669"/>
    <property type="project" value="UniProtKB-UniRule"/>
</dbReference>
<dbReference type="GO" id="GO:0008270">
    <property type="term" value="F:zinc ion binding"/>
    <property type="evidence" value="ECO:0007669"/>
    <property type="project" value="UniProtKB-KW"/>
</dbReference>
<dbReference type="Pfam" id="PF21176">
    <property type="entry name" value="RecR_HhH"/>
    <property type="match status" value="1"/>
</dbReference>
<proteinExistence type="inferred from homology"/>
<dbReference type="CDD" id="cd01025">
    <property type="entry name" value="TOPRIM_recR"/>
    <property type="match status" value="1"/>
</dbReference>
<sequence>MVFSSALIENAVNEFSRLPGIGKKTALRLVLHLLKQEPAQVQQFSDSIARMREQIRFCKDCHNVSDEDTCSICISHSRNKQMVCVVESIRDVMAIENTQQYNGLYHVLGGIISPLDGVGPEQLNIHSLVERVQQKGVTEVIMALNPTIEGDTTIYYLSRRLKELPVKITTIARGIAFGGELEYADEMTLARSISNRLPLESYVQQK</sequence>
<keyword evidence="3 7" id="KW-0863">Zinc-finger</keyword>
<dbReference type="SMART" id="SM00493">
    <property type="entry name" value="TOPRIM"/>
    <property type="match status" value="1"/>
</dbReference>
<feature type="zinc finger region" description="C4-type" evidence="7">
    <location>
        <begin position="58"/>
        <end position="73"/>
    </location>
</feature>
<evidence type="ECO:0000259" key="8">
    <source>
        <dbReference type="PROSITE" id="PS50880"/>
    </source>
</evidence>
<comment type="function">
    <text evidence="7">May play a role in DNA repair. It seems to be involved in an RecBC-independent recombinational process of DNA repair. It may act with RecF and RecO.</text>
</comment>
<evidence type="ECO:0000313" key="10">
    <source>
        <dbReference type="Proteomes" id="UP000184420"/>
    </source>
</evidence>
<dbReference type="STRING" id="1419482.SAMN05444266_107428"/>
<keyword evidence="2 7" id="KW-0227">DNA damage</keyword>
<gene>
    <name evidence="7" type="primary">recR</name>
    <name evidence="9" type="ORF">SAMN05444266_107428</name>
</gene>
<dbReference type="SUPFAM" id="SSF111304">
    <property type="entry name" value="Recombination protein RecR"/>
    <property type="match status" value="1"/>
</dbReference>
<keyword evidence="4 7" id="KW-0862">Zinc</keyword>
<dbReference type="NCBIfam" id="TIGR00615">
    <property type="entry name" value="recR"/>
    <property type="match status" value="1"/>
</dbReference>
<evidence type="ECO:0000256" key="7">
    <source>
        <dbReference type="HAMAP-Rule" id="MF_00017"/>
    </source>
</evidence>
<comment type="similarity">
    <text evidence="7">Belongs to the RecR family.</text>
</comment>
<keyword evidence="6 7" id="KW-0234">DNA repair</keyword>
<dbReference type="OrthoDB" id="9802672at2"/>
<keyword evidence="10" id="KW-1185">Reference proteome</keyword>
<dbReference type="Gene3D" id="6.10.250.240">
    <property type="match status" value="1"/>
</dbReference>
<evidence type="ECO:0000256" key="2">
    <source>
        <dbReference type="ARBA" id="ARBA00022763"/>
    </source>
</evidence>
<dbReference type="InterPro" id="IPR023627">
    <property type="entry name" value="Rcmb_RecR"/>
</dbReference>
<dbReference type="Pfam" id="PF21175">
    <property type="entry name" value="RecR_C"/>
    <property type="match status" value="1"/>
</dbReference>
<feature type="domain" description="Toprim" evidence="8">
    <location>
        <begin position="81"/>
        <end position="176"/>
    </location>
</feature>
<dbReference type="Gene3D" id="1.10.8.420">
    <property type="entry name" value="RecR Domain 1"/>
    <property type="match status" value="1"/>
</dbReference>
<dbReference type="PANTHER" id="PTHR30446">
    <property type="entry name" value="RECOMBINATION PROTEIN RECR"/>
    <property type="match status" value="1"/>
</dbReference>
<dbReference type="PROSITE" id="PS01300">
    <property type="entry name" value="RECR"/>
    <property type="match status" value="1"/>
</dbReference>
<dbReference type="AlphaFoldDB" id="A0A1M7HXW9"/>
<dbReference type="GO" id="GO:0006281">
    <property type="term" value="P:DNA repair"/>
    <property type="evidence" value="ECO:0007669"/>
    <property type="project" value="UniProtKB-UniRule"/>
</dbReference>
<organism evidence="9 10">
    <name type="scientific">Chitinophaga jiangningensis</name>
    <dbReference type="NCBI Taxonomy" id="1419482"/>
    <lineage>
        <taxon>Bacteria</taxon>
        <taxon>Pseudomonadati</taxon>
        <taxon>Bacteroidota</taxon>
        <taxon>Chitinophagia</taxon>
        <taxon>Chitinophagales</taxon>
        <taxon>Chitinophagaceae</taxon>
        <taxon>Chitinophaga</taxon>
    </lineage>
</organism>
<keyword evidence="5 7" id="KW-0233">DNA recombination</keyword>
<dbReference type="RefSeq" id="WP_073084548.1">
    <property type="nucleotide sequence ID" value="NZ_FRBL01000007.1"/>
</dbReference>
<evidence type="ECO:0000256" key="6">
    <source>
        <dbReference type="ARBA" id="ARBA00023204"/>
    </source>
</evidence>
<evidence type="ECO:0000313" key="9">
    <source>
        <dbReference type="EMBL" id="SHM33366.1"/>
    </source>
</evidence>
<protein>
    <recommendedName>
        <fullName evidence="7">Recombination protein RecR</fullName>
    </recommendedName>
</protein>
<dbReference type="EMBL" id="FRBL01000007">
    <property type="protein sequence ID" value="SHM33366.1"/>
    <property type="molecule type" value="Genomic_DNA"/>
</dbReference>
<dbReference type="Proteomes" id="UP000184420">
    <property type="component" value="Unassembled WGS sequence"/>
</dbReference>
<dbReference type="PROSITE" id="PS50880">
    <property type="entry name" value="TOPRIM"/>
    <property type="match status" value="1"/>
</dbReference>
<dbReference type="GO" id="GO:0006310">
    <property type="term" value="P:DNA recombination"/>
    <property type="evidence" value="ECO:0007669"/>
    <property type="project" value="UniProtKB-UniRule"/>
</dbReference>
<accession>A0A1M7HXW9</accession>